<evidence type="ECO:0000313" key="2">
    <source>
        <dbReference type="EMBL" id="KAK8059290.1"/>
    </source>
</evidence>
<keyword evidence="1" id="KW-0472">Membrane</keyword>
<gene>
    <name evidence="2" type="ORF">PG996_009220</name>
</gene>
<organism evidence="2 3">
    <name type="scientific">Apiospora saccharicola</name>
    <dbReference type="NCBI Taxonomy" id="335842"/>
    <lineage>
        <taxon>Eukaryota</taxon>
        <taxon>Fungi</taxon>
        <taxon>Dikarya</taxon>
        <taxon>Ascomycota</taxon>
        <taxon>Pezizomycotina</taxon>
        <taxon>Sordariomycetes</taxon>
        <taxon>Xylariomycetidae</taxon>
        <taxon>Amphisphaeriales</taxon>
        <taxon>Apiosporaceae</taxon>
        <taxon>Apiospora</taxon>
    </lineage>
</organism>
<keyword evidence="1" id="KW-1133">Transmembrane helix</keyword>
<dbReference type="EMBL" id="JAQQWM010000006">
    <property type="protein sequence ID" value="KAK8059290.1"/>
    <property type="molecule type" value="Genomic_DNA"/>
</dbReference>
<dbReference type="Proteomes" id="UP001446871">
    <property type="component" value="Unassembled WGS sequence"/>
</dbReference>
<protein>
    <submittedName>
        <fullName evidence="2">Uncharacterized protein</fullName>
    </submittedName>
</protein>
<name>A0ABR1UK45_9PEZI</name>
<sequence length="389" mass="44836">MKHDIRTQDQAELAALRIPTAPKILCDAAFENKRLLLKGDLLREYNISRGSLSYHTVHAFEKFDWDEELIGMLQGFQGKHPHDILPMGVIQVGLLDYWWDVDVLQGVRTWPYSPASLANYLVYFAVCLARAVAMGTVFIEDPFKLARAGWNLQGCTSKHCRGLDCKINDDSIDSRRCFELINRRRPKVIGKILTSDLEGAQQPRLDPDCDIFRDLLHVQGITTTRDEAIRDTVRLIGNMRQHGAGRLLDLKAKRHFILMPMSVREPWDTSPIEVFEDGAADTKTLERIEKAHQARIYKFPDEDDEPYDTSRKRTRAMIREQEDRLPYRKRQRMAQQVPGWDELSDQVKTIVKLSRMENTSPDDLTEAANFLRRVEGFEHGYRAGSRPNS</sequence>
<keyword evidence="1" id="KW-0812">Transmembrane</keyword>
<accession>A0ABR1UK45</accession>
<evidence type="ECO:0000313" key="3">
    <source>
        <dbReference type="Proteomes" id="UP001446871"/>
    </source>
</evidence>
<reference evidence="2 3" key="1">
    <citation type="submission" date="2023-01" db="EMBL/GenBank/DDBJ databases">
        <title>Analysis of 21 Apiospora genomes using comparative genomics revels a genus with tremendous synthesis potential of carbohydrate active enzymes and secondary metabolites.</title>
        <authorList>
            <person name="Sorensen T."/>
        </authorList>
    </citation>
    <scope>NUCLEOTIDE SEQUENCE [LARGE SCALE GENOMIC DNA]</scope>
    <source>
        <strain evidence="2 3">CBS 83171</strain>
    </source>
</reference>
<comment type="caution">
    <text evidence="2">The sequence shown here is derived from an EMBL/GenBank/DDBJ whole genome shotgun (WGS) entry which is preliminary data.</text>
</comment>
<feature type="transmembrane region" description="Helical" evidence="1">
    <location>
        <begin position="120"/>
        <end position="139"/>
    </location>
</feature>
<evidence type="ECO:0000256" key="1">
    <source>
        <dbReference type="SAM" id="Phobius"/>
    </source>
</evidence>
<keyword evidence="3" id="KW-1185">Reference proteome</keyword>
<proteinExistence type="predicted"/>